<gene>
    <name evidence="1" type="ORF">PC117_g14472</name>
</gene>
<comment type="caution">
    <text evidence="1">The sequence shown here is derived from an EMBL/GenBank/DDBJ whole genome shotgun (WGS) entry which is preliminary data.</text>
</comment>
<dbReference type="AlphaFoldDB" id="A0A8T1CU42"/>
<dbReference type="VEuPathDB" id="FungiDB:PC110_g3247"/>
<organism evidence="1 2">
    <name type="scientific">Phytophthora cactorum</name>
    <dbReference type="NCBI Taxonomy" id="29920"/>
    <lineage>
        <taxon>Eukaryota</taxon>
        <taxon>Sar</taxon>
        <taxon>Stramenopiles</taxon>
        <taxon>Oomycota</taxon>
        <taxon>Peronosporomycetes</taxon>
        <taxon>Peronosporales</taxon>
        <taxon>Peronosporaceae</taxon>
        <taxon>Phytophthora</taxon>
    </lineage>
</organism>
<dbReference type="SUPFAM" id="SSF52540">
    <property type="entry name" value="P-loop containing nucleoside triphosphate hydrolases"/>
    <property type="match status" value="1"/>
</dbReference>
<protein>
    <submittedName>
        <fullName evidence="1">Uncharacterized protein</fullName>
    </submittedName>
</protein>
<name>A0A8T1CU42_9STRA</name>
<dbReference type="InterPro" id="IPR027417">
    <property type="entry name" value="P-loop_NTPase"/>
</dbReference>
<proteinExistence type="predicted"/>
<dbReference type="EMBL" id="RCMK01000453">
    <property type="protein sequence ID" value="KAG2927925.1"/>
    <property type="molecule type" value="Genomic_DNA"/>
</dbReference>
<accession>A0A8T1CU42</accession>
<evidence type="ECO:0000313" key="1">
    <source>
        <dbReference type="EMBL" id="KAG2927925.1"/>
    </source>
</evidence>
<dbReference type="Proteomes" id="UP000736787">
    <property type="component" value="Unassembled WGS sequence"/>
</dbReference>
<evidence type="ECO:0000313" key="2">
    <source>
        <dbReference type="Proteomes" id="UP000736787"/>
    </source>
</evidence>
<sequence length="82" mass="9538">MKRNQFPVMPAFVMTISMAQEQAIHRVGIYLEQSVFTHGQLYVALSRVPSREAINIAVDPEAIDEDERVHTKNFVYRKIFEE</sequence>
<reference evidence="1" key="1">
    <citation type="submission" date="2018-10" db="EMBL/GenBank/DDBJ databases">
        <title>Effector identification in a new, highly contiguous assembly of the strawberry crown rot pathogen Phytophthora cactorum.</title>
        <authorList>
            <person name="Armitage A.D."/>
            <person name="Nellist C.F."/>
            <person name="Bates H."/>
            <person name="Vickerstaff R.J."/>
            <person name="Harrison R.J."/>
        </authorList>
    </citation>
    <scope>NUCLEOTIDE SEQUENCE</scope>
    <source>
        <strain evidence="1">4040</strain>
    </source>
</reference>